<feature type="region of interest" description="Disordered" evidence="1">
    <location>
        <begin position="84"/>
        <end position="121"/>
    </location>
</feature>
<dbReference type="AlphaFoldDB" id="A0A8I0HGX4"/>
<comment type="caution">
    <text evidence="3">The sequence shown here is derived from an EMBL/GenBank/DDBJ whole genome shotgun (WGS) entry which is preliminary data.</text>
</comment>
<accession>A0A8I0HGX4</accession>
<name>A0A8I0HGX4_9CORY</name>
<feature type="compositionally biased region" description="Basic and acidic residues" evidence="1">
    <location>
        <begin position="110"/>
        <end position="121"/>
    </location>
</feature>
<proteinExistence type="predicted"/>
<evidence type="ECO:0000256" key="2">
    <source>
        <dbReference type="SAM" id="Phobius"/>
    </source>
</evidence>
<organism evidence="3 4">
    <name type="scientific">Corynebacterium gallinarum</name>
    <dbReference type="NCBI Taxonomy" id="2762214"/>
    <lineage>
        <taxon>Bacteria</taxon>
        <taxon>Bacillati</taxon>
        <taxon>Actinomycetota</taxon>
        <taxon>Actinomycetes</taxon>
        <taxon>Mycobacteriales</taxon>
        <taxon>Corynebacteriaceae</taxon>
        <taxon>Corynebacterium</taxon>
    </lineage>
</organism>
<dbReference type="EMBL" id="JACSPR010000003">
    <property type="protein sequence ID" value="MBD8029773.1"/>
    <property type="molecule type" value="Genomic_DNA"/>
</dbReference>
<feature type="region of interest" description="Disordered" evidence="1">
    <location>
        <begin position="150"/>
        <end position="180"/>
    </location>
</feature>
<dbReference type="Proteomes" id="UP000650224">
    <property type="component" value="Unassembled WGS sequence"/>
</dbReference>
<reference evidence="3 4" key="1">
    <citation type="submission" date="2020-08" db="EMBL/GenBank/DDBJ databases">
        <title>A Genomic Blueprint of the Chicken Gut Microbiome.</title>
        <authorList>
            <person name="Gilroy R."/>
            <person name="Ravi A."/>
            <person name="Getino M."/>
            <person name="Pursley I."/>
            <person name="Horton D.L."/>
            <person name="Alikhan N.-F."/>
            <person name="Baker D."/>
            <person name="Gharbi K."/>
            <person name="Hall N."/>
            <person name="Watson M."/>
            <person name="Adriaenssens E.M."/>
            <person name="Foster-Nyarko E."/>
            <person name="Jarju S."/>
            <person name="Secka A."/>
            <person name="Antonio M."/>
            <person name="Oren A."/>
            <person name="Chaudhuri R."/>
            <person name="La Ragione R.M."/>
            <person name="Hildebrand F."/>
            <person name="Pallen M.J."/>
        </authorList>
    </citation>
    <scope>NUCLEOTIDE SEQUENCE [LARGE SCALE GENOMIC DNA]</scope>
    <source>
        <strain evidence="3 4">Sa1YVA5</strain>
    </source>
</reference>
<feature type="compositionally biased region" description="Basic residues" evidence="1">
    <location>
        <begin position="97"/>
        <end position="109"/>
    </location>
</feature>
<keyword evidence="4" id="KW-1185">Reference proteome</keyword>
<keyword evidence="2" id="KW-0472">Membrane</keyword>
<dbReference type="RefSeq" id="WP_191733002.1">
    <property type="nucleotide sequence ID" value="NZ_JACSPR010000003.1"/>
</dbReference>
<sequence>MKTLSAAAMGLSGARAAYKAYSNYKNETKNKAYDALSSAAENYGPKAEDAMEQARDKYDESMKKAGEVTKAARARLEKAIAAAEEKGDSALPELRSKNKKLSRKVRRQAAKQEKKLNKNDKDSHWVRNLALLALTASGVAALAYALMNKDKNTPGTTPPRVQDEEQTPVQEAVDGDDAAAADEPVLVYSTETGDDAAAEVPADDAVENLASELEADAAGDADLAADAADVAEPTADAADETPEDVDALLEDLSDAETIQAEADAVQAEYDAKNAPQREQSDKDK</sequence>
<gene>
    <name evidence="3" type="ORF">H9627_05440</name>
</gene>
<protein>
    <submittedName>
        <fullName evidence="3">Uncharacterized protein</fullName>
    </submittedName>
</protein>
<keyword evidence="2" id="KW-0812">Transmembrane</keyword>
<evidence type="ECO:0000313" key="4">
    <source>
        <dbReference type="Proteomes" id="UP000650224"/>
    </source>
</evidence>
<keyword evidence="2" id="KW-1133">Transmembrane helix</keyword>
<evidence type="ECO:0000313" key="3">
    <source>
        <dbReference type="EMBL" id="MBD8029773.1"/>
    </source>
</evidence>
<feature type="transmembrane region" description="Helical" evidence="2">
    <location>
        <begin position="125"/>
        <end position="146"/>
    </location>
</feature>
<evidence type="ECO:0000256" key="1">
    <source>
        <dbReference type="SAM" id="MobiDB-lite"/>
    </source>
</evidence>